<protein>
    <recommendedName>
        <fullName evidence="4">Tetratricopeptide repeat protein</fullName>
    </recommendedName>
</protein>
<dbReference type="EMBL" id="JBHTGR010000005">
    <property type="protein sequence ID" value="MFC7746361.1"/>
    <property type="molecule type" value="Genomic_DNA"/>
</dbReference>
<gene>
    <name evidence="2" type="ORF">ACFQU8_03785</name>
</gene>
<keyword evidence="3" id="KW-1185">Reference proteome</keyword>
<sequence length="463" mass="54272">MMTDQFQIYTNSQKALKLRADRITLYQGAQIIEACSSNQSVYYLFFYKHHYLTAVKAKKLRRYSFIASAFKYGMVSSAPHPFIDTLLSENAPCRITGFDPLLQKLDKHYTPQEKAFILTFFESFISKKRLFNEILSVFYGYRRKGQMFLGYRIIRILMDFAPDHSLVRELSNDRQFRKYADLYSAKADKLLSDDLIFAEKVFYAERNHYFSRLINLLDTQSRWMDMTDLYREALIGTASDEHYQALKAMLDTYLTTEQRTYILEDLYRFLPHYPPLKQDLLTAFIEAADIVNILHLYNDPDLTLNKQQAQAISDLLEKLDVNTASLTPTSLRTLFELTLQLNPKAAQQLIHDDVSMLLNTHGPCDVKELLEPFYDRPAVHPIYQKIDYLLIHQDDLDHMQVLGELYYEFGQSEQAIDCFSWETELKPDDPKPPKWLAKVYRALDMTQESEAYEQLSVNLQKRV</sequence>
<proteinExistence type="predicted"/>
<dbReference type="PROSITE" id="PS50005">
    <property type="entry name" value="TPR"/>
    <property type="match status" value="1"/>
</dbReference>
<evidence type="ECO:0000313" key="2">
    <source>
        <dbReference type="EMBL" id="MFC7746361.1"/>
    </source>
</evidence>
<dbReference type="Gene3D" id="1.25.40.10">
    <property type="entry name" value="Tetratricopeptide repeat domain"/>
    <property type="match status" value="1"/>
</dbReference>
<evidence type="ECO:0000313" key="3">
    <source>
        <dbReference type="Proteomes" id="UP001596620"/>
    </source>
</evidence>
<feature type="repeat" description="TPR" evidence="1">
    <location>
        <begin position="396"/>
        <end position="429"/>
    </location>
</feature>
<dbReference type="InterPro" id="IPR011990">
    <property type="entry name" value="TPR-like_helical_dom_sf"/>
</dbReference>
<evidence type="ECO:0008006" key="4">
    <source>
        <dbReference type="Google" id="ProtNLM"/>
    </source>
</evidence>
<organism evidence="2 3">
    <name type="scientific">Lentibacillus kimchii</name>
    <dbReference type="NCBI Taxonomy" id="1542911"/>
    <lineage>
        <taxon>Bacteria</taxon>
        <taxon>Bacillati</taxon>
        <taxon>Bacillota</taxon>
        <taxon>Bacilli</taxon>
        <taxon>Bacillales</taxon>
        <taxon>Bacillaceae</taxon>
        <taxon>Lentibacillus</taxon>
    </lineage>
</organism>
<reference evidence="3" key="1">
    <citation type="journal article" date="2019" name="Int. J. Syst. Evol. Microbiol.">
        <title>The Global Catalogue of Microorganisms (GCM) 10K type strain sequencing project: providing services to taxonomists for standard genome sequencing and annotation.</title>
        <authorList>
            <consortium name="The Broad Institute Genomics Platform"/>
            <consortium name="The Broad Institute Genome Sequencing Center for Infectious Disease"/>
            <person name="Wu L."/>
            <person name="Ma J."/>
        </authorList>
    </citation>
    <scope>NUCLEOTIDE SEQUENCE [LARGE SCALE GENOMIC DNA]</scope>
    <source>
        <strain evidence="3">JCM 30234</strain>
    </source>
</reference>
<accession>A0ABW2UUS9</accession>
<name>A0ABW2UUS9_9BACI</name>
<dbReference type="RefSeq" id="WP_382357845.1">
    <property type="nucleotide sequence ID" value="NZ_JBHTGR010000005.1"/>
</dbReference>
<comment type="caution">
    <text evidence="2">The sequence shown here is derived from an EMBL/GenBank/DDBJ whole genome shotgun (WGS) entry which is preliminary data.</text>
</comment>
<dbReference type="SUPFAM" id="SSF48452">
    <property type="entry name" value="TPR-like"/>
    <property type="match status" value="1"/>
</dbReference>
<dbReference type="InterPro" id="IPR019734">
    <property type="entry name" value="TPR_rpt"/>
</dbReference>
<keyword evidence="1" id="KW-0802">TPR repeat</keyword>
<evidence type="ECO:0000256" key="1">
    <source>
        <dbReference type="PROSITE-ProRule" id="PRU00339"/>
    </source>
</evidence>
<dbReference type="Proteomes" id="UP001596620">
    <property type="component" value="Unassembled WGS sequence"/>
</dbReference>